<gene>
    <name evidence="2" type="ORF">PGLA1383_LOCUS35586</name>
</gene>
<organism evidence="2 3">
    <name type="scientific">Polarella glacialis</name>
    <name type="common">Dinoflagellate</name>
    <dbReference type="NCBI Taxonomy" id="89957"/>
    <lineage>
        <taxon>Eukaryota</taxon>
        <taxon>Sar</taxon>
        <taxon>Alveolata</taxon>
        <taxon>Dinophyceae</taxon>
        <taxon>Suessiales</taxon>
        <taxon>Suessiaceae</taxon>
        <taxon>Polarella</taxon>
    </lineage>
</organism>
<evidence type="ECO:0000313" key="3">
    <source>
        <dbReference type="Proteomes" id="UP000654075"/>
    </source>
</evidence>
<evidence type="ECO:0000313" key="2">
    <source>
        <dbReference type="EMBL" id="CAE8617930.1"/>
    </source>
</evidence>
<proteinExistence type="predicted"/>
<dbReference type="AlphaFoldDB" id="A0A813G018"/>
<accession>A0A813G018</accession>
<feature type="region of interest" description="Disordered" evidence="1">
    <location>
        <begin position="67"/>
        <end position="145"/>
    </location>
</feature>
<feature type="compositionally biased region" description="Polar residues" evidence="1">
    <location>
        <begin position="119"/>
        <end position="136"/>
    </location>
</feature>
<protein>
    <submittedName>
        <fullName evidence="2">Uncharacterized protein</fullName>
    </submittedName>
</protein>
<feature type="compositionally biased region" description="Basic and acidic residues" evidence="1">
    <location>
        <begin position="79"/>
        <end position="88"/>
    </location>
</feature>
<comment type="caution">
    <text evidence="2">The sequence shown here is derived from an EMBL/GenBank/DDBJ whole genome shotgun (WGS) entry which is preliminary data.</text>
</comment>
<evidence type="ECO:0000256" key="1">
    <source>
        <dbReference type="SAM" id="MobiDB-lite"/>
    </source>
</evidence>
<name>A0A813G018_POLGL</name>
<dbReference type="EMBL" id="CAJNNV010026337">
    <property type="protein sequence ID" value="CAE8617930.1"/>
    <property type="molecule type" value="Genomic_DNA"/>
</dbReference>
<keyword evidence="3" id="KW-1185">Reference proteome</keyword>
<reference evidence="2" key="1">
    <citation type="submission" date="2021-02" db="EMBL/GenBank/DDBJ databases">
        <authorList>
            <person name="Dougan E. K."/>
            <person name="Rhodes N."/>
            <person name="Thang M."/>
            <person name="Chan C."/>
        </authorList>
    </citation>
    <scope>NUCLEOTIDE SEQUENCE</scope>
</reference>
<sequence>MVLSPFQQVALGEFALKLVLAKVRAGPEGNKGTVEEDLEDALFRFGASSHQMAVCAEVEAASQSRHAKHRRCSVENESDDHVSGEEVAKLAQSSIQGRAEPGEPVGAGSYSLEVGAEEVQQSDAATDLEASSTPERTQMAMPATVPTGPVTLSDISRVWVLRWARMALAQAMPSSQSQGQECWFQVAAVLDHLMSIPAAAERLGLMDGDHVGLQVTSLAIASMVAKIESAQTKTGYLQSLAGDRAPQILIREREMLQVLHWHVQRPATLSFWVSIFRNRLAALGGTDSALVYLCSRTLSFAEHLVLQSRAGAGLLPSQRLASALLVGSFRHSGLLSLELPEKPEPRRFPATTEAKSSASGISDPAWLSQCLLEQLSWVTGVGITQLCVDVQTVDSTQQAAHQALSVHALYSVLRGGILLVCFGVAFCLFPPALQSLAAVACTAPVRGALLSLFGCAHWCSHAVSMGCEKCGSYCCGFHSDAWLTITASHLSKSESLQRRFIKIYDFYLQSSVR</sequence>
<dbReference type="Proteomes" id="UP000654075">
    <property type="component" value="Unassembled WGS sequence"/>
</dbReference>